<name>A0AAE0II66_9PEZI</name>
<keyword evidence="4" id="KW-1185">Reference proteome</keyword>
<reference evidence="3" key="1">
    <citation type="journal article" date="2023" name="Mol. Phylogenet. Evol.">
        <title>Genome-scale phylogeny and comparative genomics of the fungal order Sordariales.</title>
        <authorList>
            <person name="Hensen N."/>
            <person name="Bonometti L."/>
            <person name="Westerberg I."/>
            <person name="Brannstrom I.O."/>
            <person name="Guillou S."/>
            <person name="Cros-Aarteil S."/>
            <person name="Calhoun S."/>
            <person name="Haridas S."/>
            <person name="Kuo A."/>
            <person name="Mondo S."/>
            <person name="Pangilinan J."/>
            <person name="Riley R."/>
            <person name="LaButti K."/>
            <person name="Andreopoulos B."/>
            <person name="Lipzen A."/>
            <person name="Chen C."/>
            <person name="Yan M."/>
            <person name="Daum C."/>
            <person name="Ng V."/>
            <person name="Clum A."/>
            <person name="Steindorff A."/>
            <person name="Ohm R.A."/>
            <person name="Martin F."/>
            <person name="Silar P."/>
            <person name="Natvig D.O."/>
            <person name="Lalanne C."/>
            <person name="Gautier V."/>
            <person name="Ament-Velasquez S.L."/>
            <person name="Kruys A."/>
            <person name="Hutchinson M.I."/>
            <person name="Powell A.J."/>
            <person name="Barry K."/>
            <person name="Miller A.N."/>
            <person name="Grigoriev I.V."/>
            <person name="Debuchy R."/>
            <person name="Gladieux P."/>
            <person name="Hiltunen Thoren M."/>
            <person name="Johannesson H."/>
        </authorList>
    </citation>
    <scope>NUCLEOTIDE SEQUENCE</scope>
    <source>
        <strain evidence="3">CBS 118394</strain>
    </source>
</reference>
<dbReference type="Pfam" id="PF00169">
    <property type="entry name" value="PH"/>
    <property type="match status" value="1"/>
</dbReference>
<feature type="compositionally biased region" description="Polar residues" evidence="1">
    <location>
        <begin position="489"/>
        <end position="504"/>
    </location>
</feature>
<dbReference type="SUPFAM" id="SSF54236">
    <property type="entry name" value="Ubiquitin-like"/>
    <property type="match status" value="1"/>
</dbReference>
<feature type="compositionally biased region" description="Low complexity" evidence="1">
    <location>
        <begin position="420"/>
        <end position="432"/>
    </location>
</feature>
<gene>
    <name evidence="3" type="ORF">B0H66DRAFT_122722</name>
</gene>
<dbReference type="AlphaFoldDB" id="A0AAE0II66"/>
<feature type="region of interest" description="Disordered" evidence="1">
    <location>
        <begin position="337"/>
        <end position="362"/>
    </location>
</feature>
<organism evidence="3 4">
    <name type="scientific">Apodospora peruviana</name>
    <dbReference type="NCBI Taxonomy" id="516989"/>
    <lineage>
        <taxon>Eukaryota</taxon>
        <taxon>Fungi</taxon>
        <taxon>Dikarya</taxon>
        <taxon>Ascomycota</taxon>
        <taxon>Pezizomycotina</taxon>
        <taxon>Sordariomycetes</taxon>
        <taxon>Sordariomycetidae</taxon>
        <taxon>Sordariales</taxon>
        <taxon>Lasiosphaeriaceae</taxon>
        <taxon>Apodospora</taxon>
    </lineage>
</organism>
<dbReference type="InterPro" id="IPR029071">
    <property type="entry name" value="Ubiquitin-like_domsf"/>
</dbReference>
<feature type="compositionally biased region" description="Polar residues" evidence="1">
    <location>
        <begin position="345"/>
        <end position="355"/>
    </location>
</feature>
<dbReference type="PANTHER" id="PTHR38700">
    <property type="entry name" value="YALI0E22418P"/>
    <property type="match status" value="1"/>
</dbReference>
<dbReference type="SUPFAM" id="SSF50729">
    <property type="entry name" value="PH domain-like"/>
    <property type="match status" value="1"/>
</dbReference>
<evidence type="ECO:0000259" key="2">
    <source>
        <dbReference type="Pfam" id="PF00169"/>
    </source>
</evidence>
<evidence type="ECO:0000313" key="4">
    <source>
        <dbReference type="Proteomes" id="UP001283341"/>
    </source>
</evidence>
<proteinExistence type="predicted"/>
<evidence type="ECO:0000313" key="3">
    <source>
        <dbReference type="EMBL" id="KAK3325395.1"/>
    </source>
</evidence>
<feature type="region of interest" description="Disordered" evidence="1">
    <location>
        <begin position="465"/>
        <end position="685"/>
    </location>
</feature>
<feature type="compositionally biased region" description="Low complexity" evidence="1">
    <location>
        <begin position="638"/>
        <end position="649"/>
    </location>
</feature>
<feature type="compositionally biased region" description="Basic and acidic residues" evidence="1">
    <location>
        <begin position="402"/>
        <end position="411"/>
    </location>
</feature>
<evidence type="ECO:0000256" key="1">
    <source>
        <dbReference type="SAM" id="MobiDB-lite"/>
    </source>
</evidence>
<feature type="domain" description="PH" evidence="2">
    <location>
        <begin position="98"/>
        <end position="196"/>
    </location>
</feature>
<dbReference type="Gene3D" id="3.10.20.90">
    <property type="entry name" value="Phosphatidylinositol 3-kinase Catalytic Subunit, Chain A, domain 1"/>
    <property type="match status" value="1"/>
</dbReference>
<comment type="caution">
    <text evidence="3">The sequence shown here is derived from an EMBL/GenBank/DDBJ whole genome shotgun (WGS) entry which is preliminary data.</text>
</comment>
<dbReference type="InterPro" id="IPR011993">
    <property type="entry name" value="PH-like_dom_sf"/>
</dbReference>
<accession>A0AAE0II66</accession>
<dbReference type="InterPro" id="IPR001849">
    <property type="entry name" value="PH_domain"/>
</dbReference>
<dbReference type="PANTHER" id="PTHR38700:SF1">
    <property type="entry name" value="PH DOMAIN-CONTAINING PROTEIN"/>
    <property type="match status" value="1"/>
</dbReference>
<feature type="compositionally biased region" description="Polar residues" evidence="1">
    <location>
        <begin position="528"/>
        <end position="543"/>
    </location>
</feature>
<feature type="region of interest" description="Disordered" evidence="1">
    <location>
        <begin position="374"/>
        <end position="443"/>
    </location>
</feature>
<dbReference type="Proteomes" id="UP001283341">
    <property type="component" value="Unassembled WGS sequence"/>
</dbReference>
<reference evidence="3" key="2">
    <citation type="submission" date="2023-06" db="EMBL/GenBank/DDBJ databases">
        <authorList>
            <consortium name="Lawrence Berkeley National Laboratory"/>
            <person name="Haridas S."/>
            <person name="Hensen N."/>
            <person name="Bonometti L."/>
            <person name="Westerberg I."/>
            <person name="Brannstrom I.O."/>
            <person name="Guillou S."/>
            <person name="Cros-Aarteil S."/>
            <person name="Calhoun S."/>
            <person name="Kuo A."/>
            <person name="Mondo S."/>
            <person name="Pangilinan J."/>
            <person name="Riley R."/>
            <person name="Labutti K."/>
            <person name="Andreopoulos B."/>
            <person name="Lipzen A."/>
            <person name="Chen C."/>
            <person name="Yanf M."/>
            <person name="Daum C."/>
            <person name="Ng V."/>
            <person name="Clum A."/>
            <person name="Steindorff A."/>
            <person name="Ohm R."/>
            <person name="Martin F."/>
            <person name="Silar P."/>
            <person name="Natvig D."/>
            <person name="Lalanne C."/>
            <person name="Gautier V."/>
            <person name="Ament-Velasquez S.L."/>
            <person name="Kruys A."/>
            <person name="Hutchinson M.I."/>
            <person name="Powell A.J."/>
            <person name="Barry K."/>
            <person name="Miller A.N."/>
            <person name="Grigoriev I.V."/>
            <person name="Debuchy R."/>
            <person name="Gladieux P."/>
            <person name="Thoren M.H."/>
            <person name="Johannesson H."/>
        </authorList>
    </citation>
    <scope>NUCLEOTIDE SEQUENCE</scope>
    <source>
        <strain evidence="3">CBS 118394</strain>
    </source>
</reference>
<feature type="compositionally biased region" description="Polar residues" evidence="1">
    <location>
        <begin position="654"/>
        <end position="674"/>
    </location>
</feature>
<protein>
    <recommendedName>
        <fullName evidence="2">PH domain-containing protein</fullName>
    </recommendedName>
</protein>
<sequence length="685" mass="75301">MEVDVKSDTSTVDVLVAFSDYSPVNVSTSLLVEYYAPLGLERRLRRYERIWDVVNSWDRDAKNTLEVRADALLPEDKDLDLSSAPRAQASLPNFTLHLYHSQHKTKWSKRYIILQESGQMLSAKKPEPSPSDKDVLSICHLSDYDIYKLTDAQLKYLNPPKKYCYAIKSQQKRTVFVNTDNYVHFFCTNDEDAAKKFRSLVHSWRSWYIVHKMLQLPKKKKGREAEKPPQIPLEDPVQFAPKKAVSHVKVNGHKVKVSVDESPYTIGAFAPLIDTARFNKPLDEFGKDWEVDTSRQSVIPSMAQAGEAREPLINIKRTAPFTATGLLGNVYDERKQAQKTEIRARNTSQGSSDASFTKGPSLLNGGLLSATGSVAEPSAAAPEKKSPTKSEPVSSWFPSALEHTKKVRSERPPPLLRHPSTSSGGASSHYSRGVGGGQRHRGPSIIQQQPLVNLTAAFVEPPQWSREGLGRGVRPPEGTPLIDFATGPNMYSSRNLATAQQQPPRNLVRRDTRGGGQHQQQQYRQRRPSTSTTGDDRQQQPQRASPPGSTVGGYPSRRPTLTGSVPPPVSALPAQAGGSSPTRTLASEGLSPSPPRERPDEADSGGSYGYGCYSRSNSLLQQQQHQQAGGGGGSFPRSTAGTGSAAATAMMREAQQQQKQYPPRSNVSVPNYSYGTRGRSGSLMD</sequence>
<feature type="compositionally biased region" description="Low complexity" evidence="1">
    <location>
        <begin position="610"/>
        <end position="627"/>
    </location>
</feature>
<dbReference type="Gene3D" id="2.30.29.30">
    <property type="entry name" value="Pleckstrin-homology domain (PH domain)/Phosphotyrosine-binding domain (PTB)"/>
    <property type="match status" value="1"/>
</dbReference>
<dbReference type="EMBL" id="JAUEDM010000002">
    <property type="protein sequence ID" value="KAK3325395.1"/>
    <property type="molecule type" value="Genomic_DNA"/>
</dbReference>